<evidence type="ECO:0000256" key="4">
    <source>
        <dbReference type="ARBA" id="ARBA00008694"/>
    </source>
</evidence>
<evidence type="ECO:0000256" key="12">
    <source>
        <dbReference type="ARBA" id="ARBA00048372"/>
    </source>
</evidence>
<protein>
    <recommendedName>
        <fullName evidence="6 14">Amino-acid acetyltransferase, mitochondrial</fullName>
        <ecNumber evidence="5 14">2.3.1.1</ecNumber>
    </recommendedName>
    <alternativeName>
        <fullName evidence="14">Glutamate N-acetyltransferase</fullName>
    </alternativeName>
    <alternativeName>
        <fullName evidence="14">N-acetylglutamate synthase</fullName>
    </alternativeName>
</protein>
<comment type="catalytic activity">
    <reaction evidence="12 14">
        <text>L-glutamate + acetyl-CoA = N-acetyl-L-glutamate + CoA + H(+)</text>
        <dbReference type="Rhea" id="RHEA:24292"/>
        <dbReference type="ChEBI" id="CHEBI:15378"/>
        <dbReference type="ChEBI" id="CHEBI:29985"/>
        <dbReference type="ChEBI" id="CHEBI:44337"/>
        <dbReference type="ChEBI" id="CHEBI:57287"/>
        <dbReference type="ChEBI" id="CHEBI:57288"/>
        <dbReference type="EC" id="2.3.1.1"/>
    </reaction>
</comment>
<keyword evidence="8 14" id="KW-0808">Transferase</keyword>
<evidence type="ECO:0000256" key="13">
    <source>
        <dbReference type="ARBA" id="ARBA00062052"/>
    </source>
</evidence>
<dbReference type="InterPro" id="IPR036393">
    <property type="entry name" value="AceGlu_kinase-like_sf"/>
</dbReference>
<dbReference type="Gene3D" id="3.40.1160.10">
    <property type="entry name" value="Acetylglutamate kinase-like"/>
    <property type="match status" value="1"/>
</dbReference>
<dbReference type="GO" id="GO:0006592">
    <property type="term" value="P:ornithine biosynthetic process"/>
    <property type="evidence" value="ECO:0007669"/>
    <property type="project" value="TreeGrafter"/>
</dbReference>
<feature type="domain" description="N-acetyltransferase" evidence="16">
    <location>
        <begin position="432"/>
        <end position="618"/>
    </location>
</feature>
<evidence type="ECO:0000259" key="16">
    <source>
        <dbReference type="PROSITE" id="PS51731"/>
    </source>
</evidence>
<name>A0A9P5KRT4_GEOCN</name>
<evidence type="ECO:0000256" key="8">
    <source>
        <dbReference type="ARBA" id="ARBA00022679"/>
    </source>
</evidence>
<dbReference type="EC" id="2.3.1.1" evidence="5 14"/>
<dbReference type="EMBL" id="QQZK01000174">
    <property type="protein sequence ID" value="KAF5094690.1"/>
    <property type="molecule type" value="Genomic_DNA"/>
</dbReference>
<dbReference type="AlphaFoldDB" id="A0A9P5KRT4"/>
<dbReference type="PROSITE" id="PS51731">
    <property type="entry name" value="GNAT_NAGS"/>
    <property type="match status" value="1"/>
</dbReference>
<evidence type="ECO:0000256" key="10">
    <source>
        <dbReference type="ARBA" id="ARBA00023128"/>
    </source>
</evidence>
<evidence type="ECO:0000313" key="17">
    <source>
        <dbReference type="EMBL" id="KAF5094690.1"/>
    </source>
</evidence>
<dbReference type="InterPro" id="IPR006855">
    <property type="entry name" value="Vertebrate-like_GNAT_dom"/>
</dbReference>
<evidence type="ECO:0000256" key="7">
    <source>
        <dbReference type="ARBA" id="ARBA00022605"/>
    </source>
</evidence>
<gene>
    <name evidence="17" type="ORF">DV451_004945</name>
</gene>
<evidence type="ECO:0000256" key="5">
    <source>
        <dbReference type="ARBA" id="ARBA00012697"/>
    </source>
</evidence>
<comment type="similarity">
    <text evidence="4 14">Belongs to the acetyltransferase family.</text>
</comment>
<keyword evidence="9" id="KW-0809">Transit peptide</keyword>
<dbReference type="PANTHER" id="PTHR23342">
    <property type="entry name" value="N-ACETYLGLUTAMATE SYNTHASE"/>
    <property type="match status" value="1"/>
</dbReference>
<comment type="pathway">
    <text evidence="3 14">Amino-acid biosynthesis; L-arginine biosynthesis; N(2)-acetyl-L-ornithine from L-glutamate: step 1/4.</text>
</comment>
<accession>A0A9P5KRT4</accession>
<evidence type="ECO:0000256" key="15">
    <source>
        <dbReference type="SAM" id="MobiDB-lite"/>
    </source>
</evidence>
<feature type="region of interest" description="Disordered" evidence="15">
    <location>
        <begin position="29"/>
        <end position="51"/>
    </location>
</feature>
<dbReference type="Pfam" id="PF04768">
    <property type="entry name" value="NAT"/>
    <property type="match status" value="1"/>
</dbReference>
<comment type="function">
    <text evidence="1 14">N-acetylglutamate synthase involved in arginine biosynthesis.</text>
</comment>
<evidence type="ECO:0000313" key="18">
    <source>
        <dbReference type="Proteomes" id="UP000750522"/>
    </source>
</evidence>
<dbReference type="FunFam" id="3.40.630.30:FF:000049">
    <property type="entry name" value="Amino-acid acetyltransferase, mitochondrial"/>
    <property type="match status" value="1"/>
</dbReference>
<evidence type="ECO:0000256" key="3">
    <source>
        <dbReference type="ARBA" id="ARBA00004925"/>
    </source>
</evidence>
<keyword evidence="11 14" id="KW-0012">Acyltransferase</keyword>
<dbReference type="GO" id="GO:0004042">
    <property type="term" value="F:L-glutamate N-acetyltransferase activity"/>
    <property type="evidence" value="ECO:0007669"/>
    <property type="project" value="InterPro"/>
</dbReference>
<organism evidence="17 18">
    <name type="scientific">Geotrichum candidum</name>
    <name type="common">Oospora lactis</name>
    <name type="synonym">Dipodascus geotrichum</name>
    <dbReference type="NCBI Taxonomy" id="1173061"/>
    <lineage>
        <taxon>Eukaryota</taxon>
        <taxon>Fungi</taxon>
        <taxon>Dikarya</taxon>
        <taxon>Ascomycota</taxon>
        <taxon>Saccharomycotina</taxon>
        <taxon>Dipodascomycetes</taxon>
        <taxon>Dipodascales</taxon>
        <taxon>Dipodascaceae</taxon>
        <taxon>Geotrichum</taxon>
    </lineage>
</organism>
<evidence type="ECO:0000256" key="2">
    <source>
        <dbReference type="ARBA" id="ARBA00004173"/>
    </source>
</evidence>
<dbReference type="Gene3D" id="3.40.630.30">
    <property type="match status" value="1"/>
</dbReference>
<evidence type="ECO:0000256" key="9">
    <source>
        <dbReference type="ARBA" id="ARBA00022946"/>
    </source>
</evidence>
<evidence type="ECO:0000256" key="6">
    <source>
        <dbReference type="ARBA" id="ARBA00018802"/>
    </source>
</evidence>
<reference evidence="17" key="2">
    <citation type="submission" date="2020-01" db="EMBL/GenBank/DDBJ databases">
        <authorList>
            <person name="Perkins V."/>
            <person name="Lessard M.-H."/>
            <person name="Dugat-Bony E."/>
            <person name="Frenette M."/>
            <person name="Labrie S."/>
        </authorList>
    </citation>
    <scope>NUCLEOTIDE SEQUENCE</scope>
    <source>
        <strain evidence="17">LMA-70</strain>
    </source>
</reference>
<dbReference type="SUPFAM" id="SSF53633">
    <property type="entry name" value="Carbamate kinase-like"/>
    <property type="match status" value="1"/>
</dbReference>
<proteinExistence type="inferred from homology"/>
<keyword evidence="10 14" id="KW-0496">Mitochondrion</keyword>
<keyword evidence="7 14" id="KW-0028">Amino-acid biosynthesis</keyword>
<comment type="caution">
    <text evidence="17">The sequence shown here is derived from an EMBL/GenBank/DDBJ whole genome shotgun (WGS) entry which is preliminary data.</text>
</comment>
<dbReference type="Proteomes" id="UP000750522">
    <property type="component" value="Unassembled WGS sequence"/>
</dbReference>
<evidence type="ECO:0000256" key="14">
    <source>
        <dbReference type="PIRNR" id="PIRNR007892"/>
    </source>
</evidence>
<dbReference type="PIRSF" id="PIRSF007892">
    <property type="entry name" value="NAGS_fungal"/>
    <property type="match status" value="1"/>
</dbReference>
<comment type="subunit">
    <text evidence="13">Interacts with the acetylglutamate kinase chain of AGR5,6.</text>
</comment>
<evidence type="ECO:0000256" key="1">
    <source>
        <dbReference type="ARBA" id="ARBA00002294"/>
    </source>
</evidence>
<comment type="subcellular location">
    <subcellularLocation>
        <location evidence="2 14">Mitochondrion</location>
    </subcellularLocation>
</comment>
<evidence type="ECO:0000256" key="11">
    <source>
        <dbReference type="ARBA" id="ARBA00023315"/>
    </source>
</evidence>
<sequence>MSGISQVLTASRGLDRFLVRMLVSRTQQYHTSRNRLATDPGSASGKFTEKDAKLHSTSDAKDLILSVLRSTATKREAKQYISRYTPLIGRDKADITKRREFVQNLLKTDHKENAADVFEKSNNTSSHESFDIKHALRVAIIKIRDIKSIDPQTFLNIGSTITSLTKLGVSPIIVVDAGKERNDFLKLDNEPFRHYEKAITWKAAAIAGAIENASNDGSIRARPVEGLFDLETPSPDSFNNLKFSIPNLILMPLSNGIIPVVVPLAYDPVSSEEKLIHADDAVVFLAKELSRTAQKFLSIEKIIFIDPLGGVPSVERKQGSHVYVNLTQEMEDITAELHMGFITPTEREIHLANLRTLDSALTYLPPSATGLVTTPKVAALSSSRNPIIYNILTDRPIISPSLPVELKKTPIVQTTIVRKGMPIIMLKSKNGIDLNRESRRGRINLNKLWNLIEDSFGRKLDKEHYMNRINGKVAGIIIAGDYEGAAIITWEEAPRNNHNNPTEPLKIISELDRINQAAENSQYKRVAYLDKFAVRRSSQGAAGVADIVFKTMVMEMFPEEILWRSRKANPVNKWYFERSKGTLKMKDSEFCAFWTGTGTREAKRLNEYIEICSSIQPSWSK</sequence>
<reference evidence="17" key="1">
    <citation type="journal article" date="2020" name="Front. Microbiol.">
        <title>Phenotypic and Genetic Characterization of the Cheese Ripening Yeast Geotrichum candidum.</title>
        <authorList>
            <person name="Perkins V."/>
            <person name="Vignola S."/>
            <person name="Lessard M.H."/>
            <person name="Plante P.L."/>
            <person name="Corbeil J."/>
            <person name="Dugat-Bony E."/>
            <person name="Frenette M."/>
            <person name="Labrie S."/>
        </authorList>
    </citation>
    <scope>NUCLEOTIDE SEQUENCE</scope>
    <source>
        <strain evidence="17">LMA-70</strain>
    </source>
</reference>
<dbReference type="InterPro" id="IPR011190">
    <property type="entry name" value="GlcNAc_Synth_fun"/>
</dbReference>
<dbReference type="GO" id="GO:0006526">
    <property type="term" value="P:L-arginine biosynthetic process"/>
    <property type="evidence" value="ECO:0007669"/>
    <property type="project" value="TreeGrafter"/>
</dbReference>
<dbReference type="PANTHER" id="PTHR23342:SF4">
    <property type="entry name" value="AMINO-ACID ACETYLTRANSFERASE, MITOCHONDRIAL"/>
    <property type="match status" value="1"/>
</dbReference>
<dbReference type="GO" id="GO:0005759">
    <property type="term" value="C:mitochondrial matrix"/>
    <property type="evidence" value="ECO:0007669"/>
    <property type="project" value="TreeGrafter"/>
</dbReference>